<reference evidence="3" key="1">
    <citation type="submission" date="2025-08" db="UniProtKB">
        <authorList>
            <consortium name="RefSeq"/>
        </authorList>
    </citation>
    <scope>IDENTIFICATION</scope>
    <source>
        <tissue evidence="3">Liver</tissue>
    </source>
</reference>
<keyword evidence="2" id="KW-1185">Reference proteome</keyword>
<keyword evidence="1" id="KW-1133">Transmembrane helix</keyword>
<gene>
    <name evidence="3" type="primary">LOC121139847</name>
</gene>
<dbReference type="PANTHER" id="PTHR34446">
    <property type="entry name" value="SMALL INTEGRAL MEMBRANE PROTEIN 10"/>
    <property type="match status" value="1"/>
</dbReference>
<dbReference type="Pfam" id="PF15118">
    <property type="entry name" value="DUF4560"/>
    <property type="match status" value="1"/>
</dbReference>
<feature type="transmembrane region" description="Helical" evidence="1">
    <location>
        <begin position="20"/>
        <end position="37"/>
    </location>
</feature>
<evidence type="ECO:0000256" key="1">
    <source>
        <dbReference type="SAM" id="Phobius"/>
    </source>
</evidence>
<keyword evidence="1" id="KW-0472">Membrane</keyword>
<dbReference type="GeneID" id="121139847"/>
<evidence type="ECO:0000313" key="3">
    <source>
        <dbReference type="RefSeq" id="XP_040599789.1"/>
    </source>
</evidence>
<dbReference type="InterPro" id="IPR029367">
    <property type="entry name" value="SMIM10"/>
</dbReference>
<organism evidence="2 3">
    <name type="scientific">Mesocricetus auratus</name>
    <name type="common">Golden hamster</name>
    <dbReference type="NCBI Taxonomy" id="10036"/>
    <lineage>
        <taxon>Eukaryota</taxon>
        <taxon>Metazoa</taxon>
        <taxon>Chordata</taxon>
        <taxon>Craniata</taxon>
        <taxon>Vertebrata</taxon>
        <taxon>Euteleostomi</taxon>
        <taxon>Mammalia</taxon>
        <taxon>Eutheria</taxon>
        <taxon>Euarchontoglires</taxon>
        <taxon>Glires</taxon>
        <taxon>Rodentia</taxon>
        <taxon>Myomorpha</taxon>
        <taxon>Muroidea</taxon>
        <taxon>Cricetidae</taxon>
        <taxon>Cricetinae</taxon>
        <taxon>Mesocricetus</taxon>
    </lineage>
</organism>
<evidence type="ECO:0000313" key="2">
    <source>
        <dbReference type="Proteomes" id="UP000886700"/>
    </source>
</evidence>
<keyword evidence="1" id="KW-0812">Transmembrane</keyword>
<dbReference type="PANTHER" id="PTHR34446:SF1">
    <property type="entry name" value="SALIVARY GLAND SPECIFIC PROTEIN SAGSIN1"/>
    <property type="match status" value="1"/>
</dbReference>
<accession>A0ABM2XAF3</accession>
<proteinExistence type="predicted"/>
<dbReference type="Proteomes" id="UP000886700">
    <property type="component" value="Unplaced"/>
</dbReference>
<sequence length="65" mass="7605">MAPLGMNDRSLMPMTRSYGGFGPILTRTMLLFFRLAWRLHINFPSLYVMASLMFNVRMQVHIELL</sequence>
<protein>
    <submittedName>
        <fullName evidence="3">Small integral membrane protein 10-like protein 2A</fullName>
    </submittedName>
</protein>
<name>A0ABM2XAF3_MESAU</name>
<dbReference type="RefSeq" id="XP_040599789.1">
    <property type="nucleotide sequence ID" value="XM_040743855.1"/>
</dbReference>